<dbReference type="HOGENOM" id="CLU_196961_0_0_1"/>
<organism evidence="2 3">
    <name type="scientific">Paxillus involutus ATCC 200175</name>
    <dbReference type="NCBI Taxonomy" id="664439"/>
    <lineage>
        <taxon>Eukaryota</taxon>
        <taxon>Fungi</taxon>
        <taxon>Dikarya</taxon>
        <taxon>Basidiomycota</taxon>
        <taxon>Agaricomycotina</taxon>
        <taxon>Agaricomycetes</taxon>
        <taxon>Agaricomycetidae</taxon>
        <taxon>Boletales</taxon>
        <taxon>Paxilineae</taxon>
        <taxon>Paxillaceae</taxon>
        <taxon>Paxillus</taxon>
    </lineage>
</organism>
<gene>
    <name evidence="2" type="ORF">PAXINDRAFT_92316</name>
</gene>
<reference evidence="3" key="2">
    <citation type="submission" date="2015-01" db="EMBL/GenBank/DDBJ databases">
        <title>Evolutionary Origins and Diversification of the Mycorrhizal Mutualists.</title>
        <authorList>
            <consortium name="DOE Joint Genome Institute"/>
            <consortium name="Mycorrhizal Genomics Consortium"/>
            <person name="Kohler A."/>
            <person name="Kuo A."/>
            <person name="Nagy L.G."/>
            <person name="Floudas D."/>
            <person name="Copeland A."/>
            <person name="Barry K.W."/>
            <person name="Cichocki N."/>
            <person name="Veneault-Fourrey C."/>
            <person name="LaButti K."/>
            <person name="Lindquist E.A."/>
            <person name="Lipzen A."/>
            <person name="Lundell T."/>
            <person name="Morin E."/>
            <person name="Murat C."/>
            <person name="Riley R."/>
            <person name="Ohm R."/>
            <person name="Sun H."/>
            <person name="Tunlid A."/>
            <person name="Henrissat B."/>
            <person name="Grigoriev I.V."/>
            <person name="Hibbett D.S."/>
            <person name="Martin F."/>
        </authorList>
    </citation>
    <scope>NUCLEOTIDE SEQUENCE [LARGE SCALE GENOMIC DNA]</scope>
    <source>
        <strain evidence="3">ATCC 200175</strain>
    </source>
</reference>
<evidence type="ECO:0000313" key="3">
    <source>
        <dbReference type="Proteomes" id="UP000053647"/>
    </source>
</evidence>
<accession>A0A0C9SUT0</accession>
<evidence type="ECO:0000256" key="1">
    <source>
        <dbReference type="SAM" id="MobiDB-lite"/>
    </source>
</evidence>
<dbReference type="Proteomes" id="UP000053647">
    <property type="component" value="Unassembled WGS sequence"/>
</dbReference>
<evidence type="ECO:0000313" key="2">
    <source>
        <dbReference type="EMBL" id="KIJ06240.1"/>
    </source>
</evidence>
<feature type="region of interest" description="Disordered" evidence="1">
    <location>
        <begin position="35"/>
        <end position="73"/>
    </location>
</feature>
<reference evidence="2 3" key="1">
    <citation type="submission" date="2014-06" db="EMBL/GenBank/DDBJ databases">
        <authorList>
            <consortium name="DOE Joint Genome Institute"/>
            <person name="Kuo A."/>
            <person name="Kohler A."/>
            <person name="Nagy L.G."/>
            <person name="Floudas D."/>
            <person name="Copeland A."/>
            <person name="Barry K.W."/>
            <person name="Cichocki N."/>
            <person name="Veneault-Fourrey C."/>
            <person name="LaButti K."/>
            <person name="Lindquist E.A."/>
            <person name="Lipzen A."/>
            <person name="Lundell T."/>
            <person name="Morin E."/>
            <person name="Murat C."/>
            <person name="Sun H."/>
            <person name="Tunlid A."/>
            <person name="Henrissat B."/>
            <person name="Grigoriev I.V."/>
            <person name="Hibbett D.S."/>
            <person name="Martin F."/>
            <person name="Nordberg H.P."/>
            <person name="Cantor M.N."/>
            <person name="Hua S.X."/>
        </authorList>
    </citation>
    <scope>NUCLEOTIDE SEQUENCE [LARGE SCALE GENOMIC DNA]</scope>
    <source>
        <strain evidence="2 3">ATCC 200175</strain>
    </source>
</reference>
<feature type="compositionally biased region" description="Basic and acidic residues" evidence="1">
    <location>
        <begin position="47"/>
        <end position="56"/>
    </location>
</feature>
<dbReference type="EMBL" id="KN820431">
    <property type="protein sequence ID" value="KIJ06240.1"/>
    <property type="molecule type" value="Genomic_DNA"/>
</dbReference>
<dbReference type="OrthoDB" id="3220849at2759"/>
<dbReference type="AlphaFoldDB" id="A0A0C9SUT0"/>
<protein>
    <submittedName>
        <fullName evidence="2">Uncharacterized protein</fullName>
    </submittedName>
</protein>
<keyword evidence="3" id="KW-1185">Reference proteome</keyword>
<sequence>MTSDVPLPKQDGTRGHRFHDRVACISPTQAIAEAWQRESTQSQDFWRQAEAKRKEQYSAPRSPPRPRNPSGKM</sequence>
<name>A0A0C9SUT0_PAXIN</name>
<proteinExistence type="predicted"/>